<gene>
    <name evidence="5" type="ORF">HMPREF1120_03356</name>
</gene>
<evidence type="ECO:0000256" key="4">
    <source>
        <dbReference type="SAM" id="MobiDB-lite"/>
    </source>
</evidence>
<evidence type="ECO:0000256" key="3">
    <source>
        <dbReference type="PROSITE-ProRule" id="PRU00023"/>
    </source>
</evidence>
<dbReference type="InterPro" id="IPR036770">
    <property type="entry name" value="Ankyrin_rpt-contain_sf"/>
</dbReference>
<dbReference type="SMART" id="SM00248">
    <property type="entry name" value="ANK"/>
    <property type="match status" value="2"/>
</dbReference>
<evidence type="ECO:0000256" key="2">
    <source>
        <dbReference type="ARBA" id="ARBA00023043"/>
    </source>
</evidence>
<proteinExistence type="predicted"/>
<protein>
    <submittedName>
        <fullName evidence="5">Uncharacterized protein</fullName>
    </submittedName>
</protein>
<feature type="compositionally biased region" description="Low complexity" evidence="4">
    <location>
        <begin position="1"/>
        <end position="16"/>
    </location>
</feature>
<dbReference type="SUPFAM" id="SSF48403">
    <property type="entry name" value="Ankyrin repeat"/>
    <property type="match status" value="1"/>
</dbReference>
<dbReference type="OMA" id="THLECVK"/>
<keyword evidence="6" id="KW-1185">Reference proteome</keyword>
<dbReference type="FunCoup" id="H6BWG5">
    <property type="interactions" value="46"/>
</dbReference>
<feature type="region of interest" description="Disordered" evidence="4">
    <location>
        <begin position="1"/>
        <end position="22"/>
    </location>
</feature>
<dbReference type="GeneID" id="20307995"/>
<sequence length="244" mass="25585">MANASNSNSNSNSNNNPTLPISLDPDAVEDLIYFSRTGELEGLRDLISALCRSHSCSPAAILASAIDVDADGLGSQSTLLHYPAANGNFEVVEYLISLIQETSSENEVEKQQKEQQQRLTSSSSSSSLINRQNVSGNTPLHWAAINGHLEVVKALVAAGADPSIVNAAGRDAVVESECSANEGAKECANWLLKNCQGLERGVGGGDEAQAADTTMDDVEVENGEAAGEAEDGVERGQGENQTQP</sequence>
<evidence type="ECO:0000313" key="5">
    <source>
        <dbReference type="EMBL" id="EHY55211.1"/>
    </source>
</evidence>
<dbReference type="PROSITE" id="PS50297">
    <property type="entry name" value="ANK_REP_REGION"/>
    <property type="match status" value="1"/>
</dbReference>
<dbReference type="Proteomes" id="UP000007304">
    <property type="component" value="Unassembled WGS sequence"/>
</dbReference>
<reference evidence="5" key="1">
    <citation type="submission" date="2011-07" db="EMBL/GenBank/DDBJ databases">
        <title>The Genome Sequence of Exophiala (Wangiella) dermatitidis NIH/UT8656.</title>
        <authorList>
            <consortium name="The Broad Institute Genome Sequencing Platform"/>
            <person name="Cuomo C."/>
            <person name="Wang Z."/>
            <person name="Hunicke-Smith S."/>
            <person name="Szanislo P.J."/>
            <person name="Earl A."/>
            <person name="Young S.K."/>
            <person name="Zeng Q."/>
            <person name="Gargeya S."/>
            <person name="Fitzgerald M."/>
            <person name="Haas B."/>
            <person name="Abouelleil A."/>
            <person name="Alvarado L."/>
            <person name="Arachchi H.M."/>
            <person name="Berlin A."/>
            <person name="Brown A."/>
            <person name="Chapman S.B."/>
            <person name="Chen Z."/>
            <person name="Dunbar C."/>
            <person name="Freedman E."/>
            <person name="Gearin G."/>
            <person name="Gellesch M."/>
            <person name="Goldberg J."/>
            <person name="Griggs A."/>
            <person name="Gujja S."/>
            <person name="Heiman D."/>
            <person name="Howarth C."/>
            <person name="Larson L."/>
            <person name="Lui A."/>
            <person name="MacDonald P.J.P."/>
            <person name="Montmayeur A."/>
            <person name="Murphy C."/>
            <person name="Neiman D."/>
            <person name="Pearson M."/>
            <person name="Priest M."/>
            <person name="Roberts A."/>
            <person name="Saif S."/>
            <person name="Shea T."/>
            <person name="Shenoy N."/>
            <person name="Sisk P."/>
            <person name="Stolte C."/>
            <person name="Sykes S."/>
            <person name="Wortman J."/>
            <person name="Nusbaum C."/>
            <person name="Birren B."/>
        </authorList>
    </citation>
    <scope>NUCLEOTIDE SEQUENCE</scope>
    <source>
        <strain evidence="5">NIH/UT8656</strain>
    </source>
</reference>
<feature type="region of interest" description="Disordered" evidence="4">
    <location>
        <begin position="106"/>
        <end position="131"/>
    </location>
</feature>
<dbReference type="EMBL" id="JH226132">
    <property type="protein sequence ID" value="EHY55211.1"/>
    <property type="molecule type" value="Genomic_DNA"/>
</dbReference>
<dbReference type="Pfam" id="PF00023">
    <property type="entry name" value="Ank"/>
    <property type="match status" value="1"/>
</dbReference>
<organism evidence="5 6">
    <name type="scientific">Exophiala dermatitidis (strain ATCC 34100 / CBS 525.76 / NIH/UT8656)</name>
    <name type="common">Black yeast</name>
    <name type="synonym">Wangiella dermatitidis</name>
    <dbReference type="NCBI Taxonomy" id="858893"/>
    <lineage>
        <taxon>Eukaryota</taxon>
        <taxon>Fungi</taxon>
        <taxon>Dikarya</taxon>
        <taxon>Ascomycota</taxon>
        <taxon>Pezizomycotina</taxon>
        <taxon>Eurotiomycetes</taxon>
        <taxon>Chaetothyriomycetidae</taxon>
        <taxon>Chaetothyriales</taxon>
        <taxon>Herpotrichiellaceae</taxon>
        <taxon>Exophiala</taxon>
    </lineage>
</organism>
<name>H6BWG5_EXODN</name>
<feature type="region of interest" description="Disordered" evidence="4">
    <location>
        <begin position="204"/>
        <end position="244"/>
    </location>
</feature>
<dbReference type="Gene3D" id="1.25.40.20">
    <property type="entry name" value="Ankyrin repeat-containing domain"/>
    <property type="match status" value="1"/>
</dbReference>
<dbReference type="VEuPathDB" id="FungiDB:HMPREF1120_03356"/>
<dbReference type="PANTHER" id="PTHR24203:SF45">
    <property type="entry name" value="ANKYRIN REPEAT DOMAIN 6"/>
    <property type="match status" value="1"/>
</dbReference>
<dbReference type="STRING" id="858893.H6BWG5"/>
<dbReference type="OrthoDB" id="10057496at2759"/>
<dbReference type="eggNOG" id="KOG0504">
    <property type="taxonomic scope" value="Eukaryota"/>
</dbReference>
<evidence type="ECO:0000256" key="1">
    <source>
        <dbReference type="ARBA" id="ARBA00022737"/>
    </source>
</evidence>
<accession>H6BWG5</accession>
<dbReference type="RefSeq" id="XP_009155672.1">
    <property type="nucleotide sequence ID" value="XM_009157424.1"/>
</dbReference>
<dbReference type="InterPro" id="IPR002110">
    <property type="entry name" value="Ankyrin_rpt"/>
</dbReference>
<feature type="repeat" description="ANK" evidence="3">
    <location>
        <begin position="135"/>
        <end position="167"/>
    </location>
</feature>
<feature type="compositionally biased region" description="Acidic residues" evidence="4">
    <location>
        <begin position="214"/>
        <end position="231"/>
    </location>
</feature>
<dbReference type="PROSITE" id="PS50088">
    <property type="entry name" value="ANK_REPEAT"/>
    <property type="match status" value="1"/>
</dbReference>
<evidence type="ECO:0000313" key="6">
    <source>
        <dbReference type="Proteomes" id="UP000007304"/>
    </source>
</evidence>
<keyword evidence="2 3" id="KW-0040">ANK repeat</keyword>
<dbReference type="HOGENOM" id="CLU_000134_20_0_1"/>
<dbReference type="AlphaFoldDB" id="H6BWG5"/>
<dbReference type="InParanoid" id="H6BWG5"/>
<dbReference type="PANTHER" id="PTHR24203">
    <property type="entry name" value="ANKYRIN REPEAT FAMILY PROTEIN"/>
    <property type="match status" value="1"/>
</dbReference>
<keyword evidence="1" id="KW-0677">Repeat</keyword>
<feature type="compositionally biased region" description="Basic and acidic residues" evidence="4">
    <location>
        <begin position="107"/>
        <end position="116"/>
    </location>
</feature>